<dbReference type="InterPro" id="IPR004837">
    <property type="entry name" value="NaCa_Exmemb"/>
</dbReference>
<feature type="transmembrane region" description="Helical" evidence="5">
    <location>
        <begin position="6"/>
        <end position="27"/>
    </location>
</feature>
<evidence type="ECO:0000256" key="1">
    <source>
        <dbReference type="ARBA" id="ARBA00004141"/>
    </source>
</evidence>
<comment type="subcellular location">
    <subcellularLocation>
        <location evidence="1">Membrane</location>
        <topology evidence="1">Multi-pass membrane protein</topology>
    </subcellularLocation>
</comment>
<keyword evidence="3 5" id="KW-1133">Transmembrane helix</keyword>
<sequence>MLWQLLGGLIIILIGAELFTNGIEWLGKKLNLSQSAVGSVLAAVGTALPESMIPVIAILFGVGEAGHHIGVGAILGAPFMLVTLGLALVGTGALVYRKRRETGTEVAVNKGQLNRDLGFFLVFYGLAVVAAFLPGWAKYGIALVLAGGYFWYVWRTLQADCEAIGHCPPLYLARKNPEPGKPLVILQVVLALGVIILGAKLFVSGVEEIAVWLGLSPMLVALILAPVATELPEKLNSIIWMRQNKDVMATGNMTGAMVFQSSLLPAFGMVFTDWQLGQQGLTSIGLALVAALVLWLVNRRRQGRIPGQLLLLFAIFYLLFVLTII</sequence>
<dbReference type="GO" id="GO:0005262">
    <property type="term" value="F:calcium channel activity"/>
    <property type="evidence" value="ECO:0007669"/>
    <property type="project" value="TreeGrafter"/>
</dbReference>
<feature type="domain" description="Sodium/calcium exchanger membrane region" evidence="6">
    <location>
        <begin position="2"/>
        <end position="155"/>
    </location>
</feature>
<keyword evidence="8" id="KW-1185">Reference proteome</keyword>
<dbReference type="AlphaFoldDB" id="A0A1T4L8L6"/>
<evidence type="ECO:0000256" key="3">
    <source>
        <dbReference type="ARBA" id="ARBA00022989"/>
    </source>
</evidence>
<keyword evidence="2 5" id="KW-0812">Transmembrane</keyword>
<evidence type="ECO:0000256" key="2">
    <source>
        <dbReference type="ARBA" id="ARBA00022692"/>
    </source>
</evidence>
<dbReference type="InterPro" id="IPR044880">
    <property type="entry name" value="NCX_ion-bd_dom_sf"/>
</dbReference>
<dbReference type="PANTHER" id="PTHR10846">
    <property type="entry name" value="SODIUM/POTASSIUM/CALCIUM EXCHANGER"/>
    <property type="match status" value="1"/>
</dbReference>
<evidence type="ECO:0000256" key="5">
    <source>
        <dbReference type="SAM" id="Phobius"/>
    </source>
</evidence>
<feature type="transmembrane region" description="Helical" evidence="5">
    <location>
        <begin position="309"/>
        <end position="324"/>
    </location>
</feature>
<dbReference type="Gene3D" id="1.20.1420.30">
    <property type="entry name" value="NCX, central ion-binding region"/>
    <property type="match status" value="1"/>
</dbReference>
<name>A0A1T4L8L6_9FIRM</name>
<dbReference type="EMBL" id="FUXM01000001">
    <property type="protein sequence ID" value="SJZ50891.1"/>
    <property type="molecule type" value="Genomic_DNA"/>
</dbReference>
<keyword evidence="4 5" id="KW-0472">Membrane</keyword>
<evidence type="ECO:0000313" key="8">
    <source>
        <dbReference type="Proteomes" id="UP000189933"/>
    </source>
</evidence>
<feature type="transmembrane region" description="Helical" evidence="5">
    <location>
        <begin position="209"/>
        <end position="228"/>
    </location>
</feature>
<reference evidence="8" key="1">
    <citation type="submission" date="2017-02" db="EMBL/GenBank/DDBJ databases">
        <authorList>
            <person name="Varghese N."/>
            <person name="Submissions S."/>
        </authorList>
    </citation>
    <scope>NUCLEOTIDE SEQUENCE [LARGE SCALE GENOMIC DNA]</scope>
    <source>
        <strain evidence="8">DSM 16521</strain>
    </source>
</reference>
<dbReference type="OrthoDB" id="9786081at2"/>
<organism evidence="7 8">
    <name type="scientific">Carboxydocella sporoproducens DSM 16521</name>
    <dbReference type="NCBI Taxonomy" id="1121270"/>
    <lineage>
        <taxon>Bacteria</taxon>
        <taxon>Bacillati</taxon>
        <taxon>Bacillota</taxon>
        <taxon>Clostridia</taxon>
        <taxon>Eubacteriales</taxon>
        <taxon>Clostridiales Family XVI. Incertae Sedis</taxon>
        <taxon>Carboxydocella</taxon>
    </lineage>
</organism>
<feature type="transmembrane region" description="Helical" evidence="5">
    <location>
        <begin position="277"/>
        <end position="297"/>
    </location>
</feature>
<dbReference type="Proteomes" id="UP000189933">
    <property type="component" value="Unassembled WGS sequence"/>
</dbReference>
<dbReference type="PANTHER" id="PTHR10846:SF8">
    <property type="entry name" value="INNER MEMBRANE PROTEIN YRBG"/>
    <property type="match status" value="1"/>
</dbReference>
<dbReference type="Pfam" id="PF01699">
    <property type="entry name" value="Na_Ca_ex"/>
    <property type="match status" value="2"/>
</dbReference>
<evidence type="ECO:0000256" key="4">
    <source>
        <dbReference type="ARBA" id="ARBA00023136"/>
    </source>
</evidence>
<dbReference type="RefSeq" id="WP_078664234.1">
    <property type="nucleotide sequence ID" value="NZ_FUXM01000001.1"/>
</dbReference>
<dbReference type="InterPro" id="IPR004481">
    <property type="entry name" value="K/Na/Ca-exchanger"/>
</dbReference>
<gene>
    <name evidence="7" type="ORF">SAMN02745885_00079</name>
</gene>
<feature type="transmembrane region" description="Helical" evidence="5">
    <location>
        <begin position="69"/>
        <end position="96"/>
    </location>
</feature>
<dbReference type="GO" id="GO:0006874">
    <property type="term" value="P:intracellular calcium ion homeostasis"/>
    <property type="evidence" value="ECO:0007669"/>
    <property type="project" value="TreeGrafter"/>
</dbReference>
<feature type="transmembrane region" description="Helical" evidence="5">
    <location>
        <begin position="39"/>
        <end position="63"/>
    </location>
</feature>
<accession>A0A1T4L8L6</accession>
<evidence type="ECO:0000313" key="7">
    <source>
        <dbReference type="EMBL" id="SJZ50891.1"/>
    </source>
</evidence>
<evidence type="ECO:0000259" key="6">
    <source>
        <dbReference type="Pfam" id="PF01699"/>
    </source>
</evidence>
<dbReference type="GO" id="GO:0008273">
    <property type="term" value="F:calcium, potassium:sodium antiporter activity"/>
    <property type="evidence" value="ECO:0007669"/>
    <property type="project" value="TreeGrafter"/>
</dbReference>
<feature type="transmembrane region" description="Helical" evidence="5">
    <location>
        <begin position="183"/>
        <end position="203"/>
    </location>
</feature>
<dbReference type="GO" id="GO:0005886">
    <property type="term" value="C:plasma membrane"/>
    <property type="evidence" value="ECO:0007669"/>
    <property type="project" value="TreeGrafter"/>
</dbReference>
<protein>
    <submittedName>
        <fullName evidence="7">Cation:H+ antiporter</fullName>
    </submittedName>
</protein>
<proteinExistence type="predicted"/>
<feature type="transmembrane region" description="Helical" evidence="5">
    <location>
        <begin position="117"/>
        <end position="133"/>
    </location>
</feature>
<feature type="transmembrane region" description="Helical" evidence="5">
    <location>
        <begin position="249"/>
        <end position="271"/>
    </location>
</feature>
<feature type="domain" description="Sodium/calcium exchanger membrane region" evidence="6">
    <location>
        <begin position="185"/>
        <end position="322"/>
    </location>
</feature>
<feature type="transmembrane region" description="Helical" evidence="5">
    <location>
        <begin position="139"/>
        <end position="154"/>
    </location>
</feature>